<feature type="transmembrane region" description="Helical" evidence="2">
    <location>
        <begin position="363"/>
        <end position="381"/>
    </location>
</feature>
<feature type="transmembrane region" description="Helical" evidence="2">
    <location>
        <begin position="387"/>
        <end position="409"/>
    </location>
</feature>
<feature type="transmembrane region" description="Helical" evidence="2">
    <location>
        <begin position="845"/>
        <end position="865"/>
    </location>
</feature>
<feature type="transmembrane region" description="Helical" evidence="2">
    <location>
        <begin position="603"/>
        <end position="621"/>
    </location>
</feature>
<keyword evidence="2" id="KW-1133">Transmembrane helix</keyword>
<feature type="transmembrane region" description="Helical" evidence="2">
    <location>
        <begin position="633"/>
        <end position="651"/>
    </location>
</feature>
<feature type="transmembrane region" description="Helical" evidence="2">
    <location>
        <begin position="760"/>
        <end position="781"/>
    </location>
</feature>
<keyword evidence="2" id="KW-0472">Membrane</keyword>
<dbReference type="Pfam" id="PF10101">
    <property type="entry name" value="DUF2339"/>
    <property type="match status" value="1"/>
</dbReference>
<feature type="compositionally biased region" description="Pro residues" evidence="1">
    <location>
        <begin position="111"/>
        <end position="124"/>
    </location>
</feature>
<protein>
    <submittedName>
        <fullName evidence="3">Membrane protein</fullName>
    </submittedName>
</protein>
<dbReference type="PANTHER" id="PTHR38434">
    <property type="entry name" value="BLL2549 PROTEIN"/>
    <property type="match status" value="1"/>
</dbReference>
<evidence type="ECO:0000313" key="3">
    <source>
        <dbReference type="EMBL" id="MDQ0470521.1"/>
    </source>
</evidence>
<feature type="transmembrane region" description="Helical" evidence="2">
    <location>
        <begin position="493"/>
        <end position="512"/>
    </location>
</feature>
<gene>
    <name evidence="3" type="ORF">QO011_003540</name>
</gene>
<evidence type="ECO:0000256" key="2">
    <source>
        <dbReference type="SAM" id="Phobius"/>
    </source>
</evidence>
<keyword evidence="2" id="KW-0812">Transmembrane</keyword>
<feature type="compositionally biased region" description="Low complexity" evidence="1">
    <location>
        <begin position="54"/>
        <end position="64"/>
    </location>
</feature>
<feature type="transmembrane region" description="Helical" evidence="2">
    <location>
        <begin position="277"/>
        <end position="294"/>
    </location>
</feature>
<feature type="compositionally biased region" description="Low complexity" evidence="1">
    <location>
        <begin position="93"/>
        <end position="110"/>
    </location>
</feature>
<dbReference type="PIRSF" id="PIRSF035905">
    <property type="entry name" value="UCP035905_mp"/>
    <property type="match status" value="1"/>
</dbReference>
<feature type="transmembrane region" description="Helical" evidence="2">
    <location>
        <begin position="727"/>
        <end position="748"/>
    </location>
</feature>
<feature type="region of interest" description="Disordered" evidence="1">
    <location>
        <begin position="54"/>
        <end position="124"/>
    </location>
</feature>
<feature type="transmembrane region" description="Helical" evidence="2">
    <location>
        <begin position="872"/>
        <end position="890"/>
    </location>
</feature>
<feature type="transmembrane region" description="Helical" evidence="2">
    <location>
        <begin position="663"/>
        <end position="683"/>
    </location>
</feature>
<feature type="transmembrane region" description="Helical" evidence="2">
    <location>
        <begin position="458"/>
        <end position="481"/>
    </location>
</feature>
<feature type="transmembrane region" description="Helical" evidence="2">
    <location>
        <begin position="168"/>
        <end position="186"/>
    </location>
</feature>
<feature type="transmembrane region" description="Helical" evidence="2">
    <location>
        <begin position="518"/>
        <end position="537"/>
    </location>
</feature>
<evidence type="ECO:0000313" key="4">
    <source>
        <dbReference type="Proteomes" id="UP001242480"/>
    </source>
</evidence>
<feature type="transmembrane region" description="Helical" evidence="2">
    <location>
        <begin position="896"/>
        <end position="916"/>
    </location>
</feature>
<proteinExistence type="predicted"/>
<dbReference type="InterPro" id="IPR019286">
    <property type="entry name" value="DUF2339_TM"/>
</dbReference>
<dbReference type="PANTHER" id="PTHR38434:SF1">
    <property type="entry name" value="BLL2549 PROTEIN"/>
    <property type="match status" value="1"/>
</dbReference>
<feature type="transmembrane region" description="Helical" evidence="2">
    <location>
        <begin position="301"/>
        <end position="322"/>
    </location>
</feature>
<dbReference type="InterPro" id="IPR014600">
    <property type="entry name" value="UCP035905_mem"/>
</dbReference>
<dbReference type="Proteomes" id="UP001242480">
    <property type="component" value="Unassembled WGS sequence"/>
</dbReference>
<feature type="transmembrane region" description="Helical" evidence="2">
    <location>
        <begin position="801"/>
        <end position="823"/>
    </location>
</feature>
<keyword evidence="4" id="KW-1185">Reference proteome</keyword>
<comment type="caution">
    <text evidence="3">The sequence shown here is derived from an EMBL/GenBank/DDBJ whole genome shotgun (WGS) entry which is preliminary data.</text>
</comment>
<feature type="transmembrane region" description="Helical" evidence="2">
    <location>
        <begin position="549"/>
        <end position="568"/>
    </location>
</feature>
<feature type="transmembrane region" description="Helical" evidence="2">
    <location>
        <begin position="136"/>
        <end position="156"/>
    </location>
</feature>
<feature type="transmembrane region" description="Helical" evidence="2">
    <location>
        <begin position="253"/>
        <end position="271"/>
    </location>
</feature>
<feature type="transmembrane region" description="Helical" evidence="2">
    <location>
        <begin position="226"/>
        <end position="246"/>
    </location>
</feature>
<feature type="compositionally biased region" description="Pro residues" evidence="1">
    <location>
        <begin position="80"/>
        <end position="92"/>
    </location>
</feature>
<feature type="transmembrane region" description="Helical" evidence="2">
    <location>
        <begin position="6"/>
        <end position="32"/>
    </location>
</feature>
<sequence>MDDLAGWIILGAIVVLGLPILAISAFIMALGLRGRVGVLEHRLAELQHELRQRAAGAPAAAAAPPEAPEMPLPRQAEPEVPAPEPEPEPAPAEPAVAESPPEAPVFAGEPVLPPPPAARPPGLPRPSLEERLGARWAVWVGGLALAFGGIFLVQYSIEAGLLGPEARITLGLLFSLVLIAVGEWLRRRPAPAAEAGRAVYIPGVVTAAGTAALFATVYAAHALYGLIGPGAAFAALGLVALLTMAAAALHGPWLAGLGLVGAYATPLLVSSRTPDPWALVIYLAVVTAAAFALARLRLWRWLAVTAILAALGWGLAILGATADGSLAGGDVTPAAAYVLALGGLIVGLLVVQPHRGHTGFSGFDGVALTALAGLAALALVLAHAGHFAGLGLGTALVVAAALLASALAFDGVTPAAGIAALLAVGLVLTWPVAEQVAAEPITIVPHRLVSPPLIPDALAAYLATAAVAGLALFAATTAALFRRAVPLRPAIALALAGVAGPLLILACAYVRATGFAQSIPYGLVALAAAAVLAGTTDRLMRPAAPGSDAAASLHAAGATAALALALAMTLEGSPLTLAFALASLGTAWVAAQRPLAALRWSAAALAVLVLARIGGAWTVIGEAMTTFPDWSDIALRYAVPALALGFGGRLLRRQATDTPAAILEGAAIVLGTTAAALAIRLVVVGPEAALAAPLGLMEGGLDTALAFGMALGFARGALTTTSPVHRFVAPLAALGAVALAVVGPVLALNPAIRGEDVVGGILVNTLLLGYAFPAVLAVLAARMWRRIAGGEGAAADRTRPLAHPLAVVLGATGLVLAFLYVTFETRVAVSGPDMSFASISNAESYAYSAVWLVFGIMLLAAGLVFNWRGARLGSALVILLTVAKVFLIDMDALEGVWRALSFIGLGAVLIGIGLVYQRLLFGAGRRSTAGGEGGPA</sequence>
<dbReference type="RefSeq" id="WP_307274564.1">
    <property type="nucleotide sequence ID" value="NZ_JAUSVX010000006.1"/>
</dbReference>
<dbReference type="EMBL" id="JAUSVX010000006">
    <property type="protein sequence ID" value="MDQ0470521.1"/>
    <property type="molecule type" value="Genomic_DNA"/>
</dbReference>
<accession>A0ABU0JAE8</accession>
<feature type="transmembrane region" description="Helical" evidence="2">
    <location>
        <begin position="198"/>
        <end position="220"/>
    </location>
</feature>
<feature type="transmembrane region" description="Helical" evidence="2">
    <location>
        <begin position="574"/>
        <end position="591"/>
    </location>
</feature>
<organism evidence="3 4">
    <name type="scientific">Labrys wisconsinensis</name>
    <dbReference type="NCBI Taxonomy" id="425677"/>
    <lineage>
        <taxon>Bacteria</taxon>
        <taxon>Pseudomonadati</taxon>
        <taxon>Pseudomonadota</taxon>
        <taxon>Alphaproteobacteria</taxon>
        <taxon>Hyphomicrobiales</taxon>
        <taxon>Xanthobacteraceae</taxon>
        <taxon>Labrys</taxon>
    </lineage>
</organism>
<feature type="transmembrane region" description="Helical" evidence="2">
    <location>
        <begin position="416"/>
        <end position="438"/>
    </location>
</feature>
<feature type="transmembrane region" description="Helical" evidence="2">
    <location>
        <begin position="334"/>
        <end position="351"/>
    </location>
</feature>
<reference evidence="3 4" key="1">
    <citation type="submission" date="2023-07" db="EMBL/GenBank/DDBJ databases">
        <title>Genomic Encyclopedia of Type Strains, Phase IV (KMG-IV): sequencing the most valuable type-strain genomes for metagenomic binning, comparative biology and taxonomic classification.</title>
        <authorList>
            <person name="Goeker M."/>
        </authorList>
    </citation>
    <scope>NUCLEOTIDE SEQUENCE [LARGE SCALE GENOMIC DNA]</scope>
    <source>
        <strain evidence="3 4">DSM 19619</strain>
    </source>
</reference>
<evidence type="ECO:0000256" key="1">
    <source>
        <dbReference type="SAM" id="MobiDB-lite"/>
    </source>
</evidence>
<name>A0ABU0JAE8_9HYPH</name>